<keyword evidence="8 11" id="KW-0496">Mitochondrion</keyword>
<evidence type="ECO:0000256" key="8">
    <source>
        <dbReference type="ARBA" id="ARBA00023128"/>
    </source>
</evidence>
<evidence type="ECO:0000256" key="9">
    <source>
        <dbReference type="ARBA" id="ARBA00023136"/>
    </source>
</evidence>
<feature type="region of interest" description="Disordered" evidence="12">
    <location>
        <begin position="52"/>
        <end position="79"/>
    </location>
</feature>
<evidence type="ECO:0000256" key="10">
    <source>
        <dbReference type="ARBA" id="ARBA00023310"/>
    </source>
</evidence>
<evidence type="ECO:0000256" key="1">
    <source>
        <dbReference type="ARBA" id="ARBA00004273"/>
    </source>
</evidence>
<evidence type="ECO:0000256" key="4">
    <source>
        <dbReference type="ARBA" id="ARBA00022547"/>
    </source>
</evidence>
<dbReference type="AlphaFoldDB" id="A0A9P8ZTG6"/>
<comment type="subunit">
    <text evidence="11">F-type ATPases have 2 components, CF(1) - the catalytic core - and CF(0) - the membrane proton channel. CF(1) and CF(0) have multiple subunits.</text>
</comment>
<dbReference type="GO" id="GO:0015078">
    <property type="term" value="F:proton transmembrane transporter activity"/>
    <property type="evidence" value="ECO:0007669"/>
    <property type="project" value="InterPro"/>
</dbReference>
<reference evidence="13" key="1">
    <citation type="journal article" date="2021" name="Nat. Commun.">
        <title>Genetic determinants of endophytism in the Arabidopsis root mycobiome.</title>
        <authorList>
            <person name="Mesny F."/>
            <person name="Miyauchi S."/>
            <person name="Thiergart T."/>
            <person name="Pickel B."/>
            <person name="Atanasova L."/>
            <person name="Karlsson M."/>
            <person name="Huettel B."/>
            <person name="Barry K.W."/>
            <person name="Haridas S."/>
            <person name="Chen C."/>
            <person name="Bauer D."/>
            <person name="Andreopoulos W."/>
            <person name="Pangilinan J."/>
            <person name="LaButti K."/>
            <person name="Riley R."/>
            <person name="Lipzen A."/>
            <person name="Clum A."/>
            <person name="Drula E."/>
            <person name="Henrissat B."/>
            <person name="Kohler A."/>
            <person name="Grigoriev I.V."/>
            <person name="Martin F.M."/>
            <person name="Hacquard S."/>
        </authorList>
    </citation>
    <scope>NUCLEOTIDE SEQUENCE</scope>
    <source>
        <strain evidence="13">MPI-SDFR-AT-0073</strain>
    </source>
</reference>
<evidence type="ECO:0000256" key="6">
    <source>
        <dbReference type="ARBA" id="ARBA00022792"/>
    </source>
</evidence>
<organism evidence="13 14">
    <name type="scientific">Truncatella angustata</name>
    <dbReference type="NCBI Taxonomy" id="152316"/>
    <lineage>
        <taxon>Eukaryota</taxon>
        <taxon>Fungi</taxon>
        <taxon>Dikarya</taxon>
        <taxon>Ascomycota</taxon>
        <taxon>Pezizomycotina</taxon>
        <taxon>Sordariomycetes</taxon>
        <taxon>Xylariomycetidae</taxon>
        <taxon>Amphisphaeriales</taxon>
        <taxon>Sporocadaceae</taxon>
        <taxon>Truncatella</taxon>
    </lineage>
</organism>
<comment type="similarity">
    <text evidence="2 11">Belongs to the ATPase e subunit family.</text>
</comment>
<proteinExistence type="inferred from homology"/>
<keyword evidence="6 11" id="KW-0999">Mitochondrion inner membrane</keyword>
<evidence type="ECO:0000256" key="7">
    <source>
        <dbReference type="ARBA" id="ARBA00023065"/>
    </source>
</evidence>
<dbReference type="GO" id="GO:0005743">
    <property type="term" value="C:mitochondrial inner membrane"/>
    <property type="evidence" value="ECO:0007669"/>
    <property type="project" value="UniProtKB-SubCell"/>
</dbReference>
<keyword evidence="9" id="KW-0472">Membrane</keyword>
<dbReference type="InterPro" id="IPR008386">
    <property type="entry name" value="ATP_synth_F0_esu_mt"/>
</dbReference>
<sequence length="91" mass="10259">MSASGVNVLRYSALAFGVFYGFSHQRTINSATKAAHEKKEYDHQKQLIEQARAKFAEKKNPSTEKSPLDQDPEAPNFDLESYLTALEKQNP</sequence>
<keyword evidence="4 11" id="KW-0138">CF(0)</keyword>
<dbReference type="GO" id="GO:0015986">
    <property type="term" value="P:proton motive force-driven ATP synthesis"/>
    <property type="evidence" value="ECO:0007669"/>
    <property type="project" value="InterPro"/>
</dbReference>
<evidence type="ECO:0000313" key="13">
    <source>
        <dbReference type="EMBL" id="KAH6648561.1"/>
    </source>
</evidence>
<keyword evidence="3 11" id="KW-0813">Transport</keyword>
<keyword evidence="10 11" id="KW-0066">ATP synthesis</keyword>
<feature type="compositionally biased region" description="Basic and acidic residues" evidence="12">
    <location>
        <begin position="52"/>
        <end position="68"/>
    </location>
</feature>
<dbReference type="GO" id="GO:0045259">
    <property type="term" value="C:proton-transporting ATP synthase complex"/>
    <property type="evidence" value="ECO:0007669"/>
    <property type="project" value="UniProtKB-UniRule"/>
</dbReference>
<evidence type="ECO:0000256" key="5">
    <source>
        <dbReference type="ARBA" id="ARBA00022781"/>
    </source>
</evidence>
<evidence type="ECO:0000256" key="2">
    <source>
        <dbReference type="ARBA" id="ARBA00007333"/>
    </source>
</evidence>
<keyword evidence="7 11" id="KW-0406">Ion transport</keyword>
<comment type="subcellular location">
    <subcellularLocation>
        <location evidence="1 11">Mitochondrion inner membrane</location>
    </subcellularLocation>
</comment>
<dbReference type="OrthoDB" id="2125027at2759"/>
<evidence type="ECO:0000256" key="11">
    <source>
        <dbReference type="RuleBase" id="RU367005"/>
    </source>
</evidence>
<keyword evidence="5 11" id="KW-0375">Hydrogen ion transport</keyword>
<dbReference type="RefSeq" id="XP_045955068.1">
    <property type="nucleotide sequence ID" value="XM_046107831.1"/>
</dbReference>
<comment type="caution">
    <text evidence="13">The sequence shown here is derived from an EMBL/GenBank/DDBJ whole genome shotgun (WGS) entry which is preliminary data.</text>
</comment>
<dbReference type="Proteomes" id="UP000758603">
    <property type="component" value="Unassembled WGS sequence"/>
</dbReference>
<gene>
    <name evidence="13" type="ORF">BKA67DRAFT_661523</name>
</gene>
<evidence type="ECO:0000256" key="3">
    <source>
        <dbReference type="ARBA" id="ARBA00022448"/>
    </source>
</evidence>
<evidence type="ECO:0000313" key="14">
    <source>
        <dbReference type="Proteomes" id="UP000758603"/>
    </source>
</evidence>
<evidence type="ECO:0000256" key="12">
    <source>
        <dbReference type="SAM" id="MobiDB-lite"/>
    </source>
</evidence>
<keyword evidence="14" id="KW-1185">Reference proteome</keyword>
<name>A0A9P8ZTG6_9PEZI</name>
<accession>A0A9P8ZTG6</accession>
<protein>
    <recommendedName>
        <fullName evidence="11">ATP synthase F(0) complex subunit e, mitochondrial</fullName>
    </recommendedName>
</protein>
<comment type="function">
    <text evidence="11">Subunit e, of the mitochondrial membrane ATP synthase complex (F(1)F(0) ATP synthase or Complex V) that produces ATP from ADP in the presence of a proton gradient across the membrane which is generated by electron transport complexes of the respiratory chain. ATP synthase complex consist of a soluble F(1) head domain - the catalytic core - and a membrane F(1) domain - the membrane proton channel. These two domains are linked by a central stalk rotating inside the F(1) region and a stationary peripheral stalk. During catalysis, ATP synthesis in the catalytic domain of F(1) is coupled via a rotary mechanism of the central stalk subunits to proton translocation. In vivo, can only synthesize ATP although its ATP hydrolase activity can be activated artificially in vitro. Part of the complex F(0) domain.</text>
</comment>
<dbReference type="EMBL" id="JAGPXC010000007">
    <property type="protein sequence ID" value="KAH6648561.1"/>
    <property type="molecule type" value="Genomic_DNA"/>
</dbReference>
<dbReference type="GeneID" id="70136722"/>
<dbReference type="Pfam" id="PF05680">
    <property type="entry name" value="ATP-synt_E"/>
    <property type="match status" value="1"/>
</dbReference>